<feature type="transmembrane region" description="Helical" evidence="1">
    <location>
        <begin position="16"/>
        <end position="37"/>
    </location>
</feature>
<evidence type="ECO:0000313" key="2">
    <source>
        <dbReference type="EMBL" id="NDW04761.1"/>
    </source>
</evidence>
<evidence type="ECO:0000313" key="3">
    <source>
        <dbReference type="Proteomes" id="UP000469011"/>
    </source>
</evidence>
<reference evidence="2 3" key="1">
    <citation type="submission" date="2020-01" db="EMBL/GenBank/DDBJ databases">
        <title>Jiella pacifica sp. nov.</title>
        <authorList>
            <person name="Xue Z."/>
            <person name="Zhu S."/>
            <person name="Chen J."/>
            <person name="Yang J."/>
        </authorList>
    </citation>
    <scope>NUCLEOTIDE SEQUENCE [LARGE SCALE GENOMIC DNA]</scope>
    <source>
        <strain evidence="2 3">40Bstr34</strain>
    </source>
</reference>
<keyword evidence="1" id="KW-1133">Transmembrane helix</keyword>
<accession>A0A6N9T0V5</accession>
<dbReference type="InterPro" id="IPR007047">
    <property type="entry name" value="Flp_Fap"/>
</dbReference>
<keyword evidence="1" id="KW-0472">Membrane</keyword>
<dbReference type="Pfam" id="PF04964">
    <property type="entry name" value="Flp_Fap"/>
    <property type="match status" value="1"/>
</dbReference>
<protein>
    <submittedName>
        <fullName evidence="2">Flp family type IVb pilin</fullName>
    </submittedName>
</protein>
<organism evidence="2 3">
    <name type="scientific">Jiella pacifica</name>
    <dbReference type="NCBI Taxonomy" id="2696469"/>
    <lineage>
        <taxon>Bacteria</taxon>
        <taxon>Pseudomonadati</taxon>
        <taxon>Pseudomonadota</taxon>
        <taxon>Alphaproteobacteria</taxon>
        <taxon>Hyphomicrobiales</taxon>
        <taxon>Aurantimonadaceae</taxon>
        <taxon>Jiella</taxon>
    </lineage>
</organism>
<comment type="caution">
    <text evidence="2">The sequence shown here is derived from an EMBL/GenBank/DDBJ whole genome shotgun (WGS) entry which is preliminary data.</text>
</comment>
<keyword evidence="1" id="KW-0812">Transmembrane</keyword>
<gene>
    <name evidence="2" type="ORF">GTK09_09995</name>
</gene>
<sequence>MASLRRFGASESGATAIEYSIIGVVMAIGILAAFPLLKEPLETVATFIGDSMSK</sequence>
<name>A0A6N9T0V5_9HYPH</name>
<evidence type="ECO:0000256" key="1">
    <source>
        <dbReference type="SAM" id="Phobius"/>
    </source>
</evidence>
<dbReference type="EMBL" id="JAAAMG010000006">
    <property type="protein sequence ID" value="NDW04761.1"/>
    <property type="molecule type" value="Genomic_DNA"/>
</dbReference>
<keyword evidence="3" id="KW-1185">Reference proteome</keyword>
<dbReference type="Proteomes" id="UP000469011">
    <property type="component" value="Unassembled WGS sequence"/>
</dbReference>
<dbReference type="AlphaFoldDB" id="A0A6N9T0V5"/>
<proteinExistence type="predicted"/>